<sequence length="224" mass="24634">MRSVKSNKEDFLKPKNGPITFLLVAINIIVFIVLEIQGDTEDGAFMLYSGAMNPYLVLYNHEWYRLFSATFMHFGIEHLANNMLLLFLLGQIFERAVGTTRYVGIYLGSGLAGSFLSFFYMCLMGKNDIVAGASGAIFGIIGGMIIVVLVNKGRYKGISAKRMIFMAALTLYFGFATAGTDNVGHLGGLIAGFILTFISYGIPTLIHNLKNDGSVDFDEENPYT</sequence>
<dbReference type="AlphaFoldDB" id="A0A1G5RYJ2"/>
<feature type="transmembrane region" description="Helical" evidence="7">
    <location>
        <begin position="129"/>
        <end position="151"/>
    </location>
</feature>
<dbReference type="GO" id="GO:0016020">
    <property type="term" value="C:membrane"/>
    <property type="evidence" value="ECO:0007669"/>
    <property type="project" value="UniProtKB-SubCell"/>
</dbReference>
<evidence type="ECO:0000256" key="3">
    <source>
        <dbReference type="ARBA" id="ARBA00022692"/>
    </source>
</evidence>
<keyword evidence="5 7" id="KW-1133">Transmembrane helix</keyword>
<name>A0A1G5RYJ2_PSEXY</name>
<dbReference type="Pfam" id="PF01694">
    <property type="entry name" value="Rhomboid"/>
    <property type="match status" value="1"/>
</dbReference>
<dbReference type="EMBL" id="FMWK01000006">
    <property type="protein sequence ID" value="SCZ78820.1"/>
    <property type="molecule type" value="Genomic_DNA"/>
</dbReference>
<evidence type="ECO:0000313" key="10">
    <source>
        <dbReference type="Proteomes" id="UP000199428"/>
    </source>
</evidence>
<comment type="similarity">
    <text evidence="2">Belongs to the peptidase S54 family.</text>
</comment>
<accession>A0A1G5RYJ2</accession>
<dbReference type="InterPro" id="IPR022764">
    <property type="entry name" value="Peptidase_S54_rhomboid_dom"/>
</dbReference>
<evidence type="ECO:0000256" key="7">
    <source>
        <dbReference type="SAM" id="Phobius"/>
    </source>
</evidence>
<feature type="transmembrane region" description="Helical" evidence="7">
    <location>
        <begin position="186"/>
        <end position="206"/>
    </location>
</feature>
<keyword evidence="6 7" id="KW-0472">Membrane</keyword>
<dbReference type="PANTHER" id="PTHR43731:SF14">
    <property type="entry name" value="PRESENILIN-ASSOCIATED RHOMBOID-LIKE PROTEIN, MITOCHONDRIAL"/>
    <property type="match status" value="1"/>
</dbReference>
<dbReference type="PANTHER" id="PTHR43731">
    <property type="entry name" value="RHOMBOID PROTEASE"/>
    <property type="match status" value="1"/>
</dbReference>
<comment type="subcellular location">
    <subcellularLocation>
        <location evidence="1">Membrane</location>
        <topology evidence="1">Multi-pass membrane protein</topology>
    </subcellularLocation>
</comment>
<reference evidence="9 10" key="1">
    <citation type="submission" date="2016-10" db="EMBL/GenBank/DDBJ databases">
        <authorList>
            <person name="de Groot N.N."/>
        </authorList>
    </citation>
    <scope>NUCLEOTIDE SEQUENCE [LARGE SCALE GENOMIC DNA]</scope>
    <source>
        <strain evidence="9 10">DSM 10317</strain>
    </source>
</reference>
<evidence type="ECO:0000259" key="8">
    <source>
        <dbReference type="Pfam" id="PF01694"/>
    </source>
</evidence>
<feature type="transmembrane region" description="Helical" evidence="7">
    <location>
        <begin position="21"/>
        <end position="38"/>
    </location>
</feature>
<dbReference type="GO" id="GO:0004252">
    <property type="term" value="F:serine-type endopeptidase activity"/>
    <property type="evidence" value="ECO:0007669"/>
    <property type="project" value="InterPro"/>
</dbReference>
<gene>
    <name evidence="9" type="ORF">SAMN02910350_01464</name>
</gene>
<proteinExistence type="inferred from homology"/>
<evidence type="ECO:0000256" key="1">
    <source>
        <dbReference type="ARBA" id="ARBA00004141"/>
    </source>
</evidence>
<feature type="domain" description="Peptidase S54 rhomboid" evidence="8">
    <location>
        <begin position="61"/>
        <end position="198"/>
    </location>
</feature>
<dbReference type="InterPro" id="IPR035952">
    <property type="entry name" value="Rhomboid-like_sf"/>
</dbReference>
<evidence type="ECO:0000256" key="5">
    <source>
        <dbReference type="ARBA" id="ARBA00022989"/>
    </source>
</evidence>
<keyword evidence="9" id="KW-0645">Protease</keyword>
<keyword evidence="4" id="KW-0378">Hydrolase</keyword>
<dbReference type="Gene3D" id="1.20.1540.10">
    <property type="entry name" value="Rhomboid-like"/>
    <property type="match status" value="1"/>
</dbReference>
<feature type="transmembrane region" description="Helical" evidence="7">
    <location>
        <begin position="102"/>
        <end position="123"/>
    </location>
</feature>
<feature type="transmembrane region" description="Helical" evidence="7">
    <location>
        <begin position="63"/>
        <end position="90"/>
    </location>
</feature>
<feature type="transmembrane region" description="Helical" evidence="7">
    <location>
        <begin position="163"/>
        <end position="180"/>
    </location>
</feature>
<protein>
    <submittedName>
        <fullName evidence="9">Rhomboid protease GluP</fullName>
    </submittedName>
</protein>
<keyword evidence="3 7" id="KW-0812">Transmembrane</keyword>
<dbReference type="GO" id="GO:0006508">
    <property type="term" value="P:proteolysis"/>
    <property type="evidence" value="ECO:0007669"/>
    <property type="project" value="UniProtKB-KW"/>
</dbReference>
<dbReference type="InterPro" id="IPR050925">
    <property type="entry name" value="Rhomboid_protease_S54"/>
</dbReference>
<organism evidence="9 10">
    <name type="scientific">Pseudobutyrivibrio xylanivorans</name>
    <dbReference type="NCBI Taxonomy" id="185007"/>
    <lineage>
        <taxon>Bacteria</taxon>
        <taxon>Bacillati</taxon>
        <taxon>Bacillota</taxon>
        <taxon>Clostridia</taxon>
        <taxon>Lachnospirales</taxon>
        <taxon>Lachnospiraceae</taxon>
        <taxon>Pseudobutyrivibrio</taxon>
    </lineage>
</organism>
<evidence type="ECO:0000256" key="4">
    <source>
        <dbReference type="ARBA" id="ARBA00022801"/>
    </source>
</evidence>
<evidence type="ECO:0000256" key="6">
    <source>
        <dbReference type="ARBA" id="ARBA00023136"/>
    </source>
</evidence>
<dbReference type="Proteomes" id="UP000199428">
    <property type="component" value="Unassembled WGS sequence"/>
</dbReference>
<evidence type="ECO:0000313" key="9">
    <source>
        <dbReference type="EMBL" id="SCZ78820.1"/>
    </source>
</evidence>
<evidence type="ECO:0000256" key="2">
    <source>
        <dbReference type="ARBA" id="ARBA00009045"/>
    </source>
</evidence>
<dbReference type="SUPFAM" id="SSF144091">
    <property type="entry name" value="Rhomboid-like"/>
    <property type="match status" value="1"/>
</dbReference>